<dbReference type="Pfam" id="PF01182">
    <property type="entry name" value="Glucosamine_iso"/>
    <property type="match status" value="1"/>
</dbReference>
<sequence>MTGSATIRRLAAIAFLITVLSTKSTHSKHTNVVLVGATGDLAKKYLWQGFFDLYQAEHAKGNTFSFYGGGRNNVEAGGPILQEIVTESRKCSTEIDSCIQQRENFVEMVKYHRLKSEDDYGELCRTIEVNLKQSELEESGRIFYLSVPPFAYPSISANIHKFCRPKEAGAWLRVVVEKPFGHDLQSAEELVESLSEFFSEEELYRVDHYLGKQAVEEILPFRRGNWDLEAMWNTEHVERVEIVMKETIDVKGRLSFFDSYGIIRDVLQNHLTEILTLVAMDAPQRGNLSDFQLKKLDLYSHIQPLTSEGSLIGQYEEYNDQWQDELQKEDKDISQTATFAAVVFTINNDRWKDVPFVVTAGKKLDERVGYVKVVFRKLLDDENCIKRACPHNQVIFHIGHGKLKVPAVLVSKGLPKPVVPMGWVEYEPPADMEIFDLPASAYHVYTPEVVRDAYSSIIESVYHGQSDRFVSSPHLLESWRIWTPLLKELEGKEPKKYPGGKEDSTLQYVLVDDKLYFLSDLLVDQNDAFAFSASSTPGSLNLATLPSVFRGQRLVSGDSDKVITQLANDIKEIALQTLQRKDHFHIAFSGGKSPLKLLNYLVLESERMGFPWKQTLIWFVDERCVPHSDERSNFYFVEKNLLRYLNIPLYNINPMPVGGAYEECDVNGADRYHSKISNILDGAFDYVLLGVGSDGHTASLFPGSPALQEREKYVTLADATGDAEVKQRMTLTFTSINKSRNVGVLILGTGKHGVVQKLQDGGVDVESLPITGVKPEQGSMTWYIDHQALFGQE</sequence>
<keyword evidence="5" id="KW-0119">Carbohydrate metabolism</keyword>
<organism evidence="10 11">
    <name type="scientific">Branchiostoma belcheri</name>
    <name type="common">Amphioxus</name>
    <dbReference type="NCBI Taxonomy" id="7741"/>
    <lineage>
        <taxon>Eukaryota</taxon>
        <taxon>Metazoa</taxon>
        <taxon>Chordata</taxon>
        <taxon>Cephalochordata</taxon>
        <taxon>Leptocardii</taxon>
        <taxon>Amphioxiformes</taxon>
        <taxon>Branchiostomatidae</taxon>
        <taxon>Branchiostoma</taxon>
    </lineage>
</organism>
<reference evidence="11 12" key="1">
    <citation type="submission" date="2025-04" db="UniProtKB">
        <authorList>
            <consortium name="RefSeq"/>
        </authorList>
    </citation>
    <scope>IDENTIFICATION</scope>
    <source>
        <tissue evidence="11 12">Gonad</tissue>
    </source>
</reference>
<dbReference type="Proteomes" id="UP000515135">
    <property type="component" value="Unplaced"/>
</dbReference>
<proteinExistence type="predicted"/>
<keyword evidence="4" id="KW-0560">Oxidoreductase</keyword>
<dbReference type="NCBIfam" id="TIGR01198">
    <property type="entry name" value="pgl"/>
    <property type="match status" value="1"/>
</dbReference>
<dbReference type="GO" id="GO:0004345">
    <property type="term" value="F:glucose-6-phosphate dehydrogenase activity"/>
    <property type="evidence" value="ECO:0007669"/>
    <property type="project" value="InterPro"/>
</dbReference>
<keyword evidence="2" id="KW-0313">Glucose metabolism</keyword>
<evidence type="ECO:0000256" key="4">
    <source>
        <dbReference type="ARBA" id="ARBA00023002"/>
    </source>
</evidence>
<evidence type="ECO:0000256" key="2">
    <source>
        <dbReference type="ARBA" id="ARBA00022526"/>
    </source>
</evidence>
<protein>
    <submittedName>
        <fullName evidence="11 12">GDH/6PGL endoplasmic bifunctional protein-like</fullName>
    </submittedName>
</protein>
<dbReference type="KEGG" id="bbel:109473865"/>
<dbReference type="GO" id="GO:0005783">
    <property type="term" value="C:endoplasmic reticulum"/>
    <property type="evidence" value="ECO:0007669"/>
    <property type="project" value="TreeGrafter"/>
</dbReference>
<dbReference type="Gene3D" id="3.30.360.10">
    <property type="entry name" value="Dihydrodipicolinate Reductase, domain 2"/>
    <property type="match status" value="1"/>
</dbReference>
<accession>A0A6P4ZEH4</accession>
<dbReference type="GO" id="GO:0050661">
    <property type="term" value="F:NADP binding"/>
    <property type="evidence" value="ECO:0007669"/>
    <property type="project" value="InterPro"/>
</dbReference>
<dbReference type="Pfam" id="PF00479">
    <property type="entry name" value="G6PD_N"/>
    <property type="match status" value="1"/>
</dbReference>
<evidence type="ECO:0000259" key="8">
    <source>
        <dbReference type="Pfam" id="PF01182"/>
    </source>
</evidence>
<dbReference type="GO" id="GO:0017057">
    <property type="term" value="F:6-phosphogluconolactonase activity"/>
    <property type="evidence" value="ECO:0007669"/>
    <property type="project" value="InterPro"/>
</dbReference>
<dbReference type="RefSeq" id="XP_019629542.1">
    <property type="nucleotide sequence ID" value="XM_019773983.1"/>
</dbReference>
<dbReference type="Gene3D" id="3.40.50.1360">
    <property type="match status" value="1"/>
</dbReference>
<evidence type="ECO:0000259" key="9">
    <source>
        <dbReference type="Pfam" id="PF02781"/>
    </source>
</evidence>
<dbReference type="GeneID" id="109473865"/>
<dbReference type="SUPFAM" id="SSF55347">
    <property type="entry name" value="Glyceraldehyde-3-phosphate dehydrogenase-like, C-terminal domain"/>
    <property type="match status" value="1"/>
</dbReference>
<dbReference type="AlphaFoldDB" id="A0A6P4ZEH4"/>
<feature type="domain" description="Glucose-6-phosphate dehydrogenase NAD-binding" evidence="7">
    <location>
        <begin position="33"/>
        <end position="216"/>
    </location>
</feature>
<evidence type="ECO:0000256" key="5">
    <source>
        <dbReference type="ARBA" id="ARBA00023277"/>
    </source>
</evidence>
<evidence type="ECO:0000256" key="1">
    <source>
        <dbReference type="ARBA" id="ARBA00004959"/>
    </source>
</evidence>
<dbReference type="UniPathway" id="UPA00115"/>
<dbReference type="InterPro" id="IPR019796">
    <property type="entry name" value="G6P_DH_AS"/>
</dbReference>
<feature type="chain" id="PRO_5044647654" evidence="6">
    <location>
        <begin position="28"/>
        <end position="793"/>
    </location>
</feature>
<dbReference type="PROSITE" id="PS00069">
    <property type="entry name" value="G6P_DEHYDROGENASE"/>
    <property type="match status" value="1"/>
</dbReference>
<dbReference type="GO" id="GO:0006006">
    <property type="term" value="P:glucose metabolic process"/>
    <property type="evidence" value="ECO:0007669"/>
    <property type="project" value="UniProtKB-KW"/>
</dbReference>
<dbReference type="GO" id="GO:0009051">
    <property type="term" value="P:pentose-phosphate shunt, oxidative branch"/>
    <property type="evidence" value="ECO:0007669"/>
    <property type="project" value="TreeGrafter"/>
</dbReference>
<name>A0A6P4ZEH4_BRABE</name>
<dbReference type="OrthoDB" id="60984at2759"/>
<feature type="signal peptide" evidence="6">
    <location>
        <begin position="1"/>
        <end position="27"/>
    </location>
</feature>
<comment type="pathway">
    <text evidence="1">Carbohydrate degradation; pentose phosphate pathway.</text>
</comment>
<dbReference type="CDD" id="cd01400">
    <property type="entry name" value="6PGL"/>
    <property type="match status" value="1"/>
</dbReference>
<dbReference type="RefSeq" id="XP_019629543.1">
    <property type="nucleotide sequence ID" value="XM_019773984.1"/>
</dbReference>
<dbReference type="InterPro" id="IPR022675">
    <property type="entry name" value="G6P_DH_C"/>
</dbReference>
<dbReference type="Gene3D" id="3.40.50.720">
    <property type="entry name" value="NAD(P)-binding Rossmann-like Domain"/>
    <property type="match status" value="1"/>
</dbReference>
<evidence type="ECO:0000256" key="3">
    <source>
        <dbReference type="ARBA" id="ARBA00022857"/>
    </source>
</evidence>
<dbReference type="PRINTS" id="PR00079">
    <property type="entry name" value="G6PDHDRGNASE"/>
</dbReference>
<dbReference type="InterPro" id="IPR036291">
    <property type="entry name" value="NAD(P)-bd_dom_sf"/>
</dbReference>
<feature type="domain" description="Glucose-6-phosphate dehydrogenase C-terminal" evidence="9">
    <location>
        <begin position="220"/>
        <end position="508"/>
    </location>
</feature>
<keyword evidence="10" id="KW-1185">Reference proteome</keyword>
<dbReference type="Pfam" id="PF02781">
    <property type="entry name" value="G6PD_C"/>
    <property type="match status" value="1"/>
</dbReference>
<keyword evidence="3" id="KW-0521">NADP</keyword>
<dbReference type="InterPro" id="IPR001282">
    <property type="entry name" value="G6P_DH"/>
</dbReference>
<dbReference type="InterPro" id="IPR005900">
    <property type="entry name" value="6-phosphogluconolactonase_DevB"/>
</dbReference>
<evidence type="ECO:0000256" key="6">
    <source>
        <dbReference type="SAM" id="SignalP"/>
    </source>
</evidence>
<keyword evidence="6" id="KW-0732">Signal</keyword>
<dbReference type="PANTHER" id="PTHR23429">
    <property type="entry name" value="GLUCOSE-6-PHOSPHATE 1-DEHYDROGENASE G6PD"/>
    <property type="match status" value="1"/>
</dbReference>
<dbReference type="InterPro" id="IPR022674">
    <property type="entry name" value="G6P_DH_NAD-bd"/>
</dbReference>
<evidence type="ECO:0000313" key="11">
    <source>
        <dbReference type="RefSeq" id="XP_019629542.1"/>
    </source>
</evidence>
<dbReference type="PANTHER" id="PTHR23429:SF7">
    <property type="entry name" value="GDH_6PGL ENDOPLASMIC BIFUNCTIONAL PROTEIN"/>
    <property type="match status" value="1"/>
</dbReference>
<feature type="domain" description="Glucosamine/galactosamine-6-phosphate isomerase" evidence="8">
    <location>
        <begin position="558"/>
        <end position="782"/>
    </location>
</feature>
<dbReference type="InterPro" id="IPR006148">
    <property type="entry name" value="Glc/Gal-6P_isomerase"/>
</dbReference>
<evidence type="ECO:0000259" key="7">
    <source>
        <dbReference type="Pfam" id="PF00479"/>
    </source>
</evidence>
<gene>
    <name evidence="11 12" type="primary">LOC109473865</name>
</gene>
<evidence type="ECO:0000313" key="12">
    <source>
        <dbReference type="RefSeq" id="XP_019629543.1"/>
    </source>
</evidence>
<dbReference type="SUPFAM" id="SSF51735">
    <property type="entry name" value="NAD(P)-binding Rossmann-fold domains"/>
    <property type="match status" value="1"/>
</dbReference>
<evidence type="ECO:0000313" key="10">
    <source>
        <dbReference type="Proteomes" id="UP000515135"/>
    </source>
</evidence>
<dbReference type="InterPro" id="IPR037171">
    <property type="entry name" value="NagB/RpiA_transferase-like"/>
</dbReference>
<dbReference type="SUPFAM" id="SSF100950">
    <property type="entry name" value="NagB/RpiA/CoA transferase-like"/>
    <property type="match status" value="1"/>
</dbReference>